<evidence type="ECO:0000313" key="3">
    <source>
        <dbReference type="Proteomes" id="UP000046395"/>
    </source>
</evidence>
<dbReference type="Pfam" id="PF21171">
    <property type="entry name" value="PDE12-like_N"/>
    <property type="match status" value="1"/>
</dbReference>
<feature type="domain" description="Endonuclease/exonuclease/phosphatase" evidence="1">
    <location>
        <begin position="359"/>
        <end position="651"/>
    </location>
</feature>
<keyword evidence="3" id="KW-1185">Reference proteome</keyword>
<dbReference type="InterPro" id="IPR036691">
    <property type="entry name" value="Endo/exonu/phosph_ase_sf"/>
</dbReference>
<dbReference type="WBParaSite" id="TMUE_1000003335.1">
    <property type="protein sequence ID" value="TMUE_1000003335.1"/>
    <property type="gene ID" value="WBGene00290467"/>
</dbReference>
<dbReference type="InterPro" id="IPR005135">
    <property type="entry name" value="Endo/exonuclease/phosphatase"/>
</dbReference>
<feature type="domain" description="2',5'-phosphodiesterase 12-like N-terminal" evidence="2">
    <location>
        <begin position="220"/>
        <end position="322"/>
    </location>
</feature>
<dbReference type="GO" id="GO:0000175">
    <property type="term" value="F:3'-5'-RNA exonuclease activity"/>
    <property type="evidence" value="ECO:0007669"/>
    <property type="project" value="TreeGrafter"/>
</dbReference>
<dbReference type="AlphaFoldDB" id="A0A5S6Q885"/>
<dbReference type="SUPFAM" id="SSF56219">
    <property type="entry name" value="DNase I-like"/>
    <property type="match status" value="1"/>
</dbReference>
<dbReference type="PANTHER" id="PTHR12121">
    <property type="entry name" value="CARBON CATABOLITE REPRESSOR PROTEIN 4"/>
    <property type="match status" value="1"/>
</dbReference>
<name>A0A5S6Q885_TRIMR</name>
<evidence type="ECO:0000313" key="4">
    <source>
        <dbReference type="WBParaSite" id="TMUE_1000003335.1"/>
    </source>
</evidence>
<dbReference type="Gene3D" id="3.60.10.10">
    <property type="entry name" value="Endonuclease/exonuclease/phosphatase"/>
    <property type="match status" value="1"/>
</dbReference>
<accession>A0A5S6Q885</accession>
<dbReference type="PANTHER" id="PTHR12121:SF37">
    <property type="entry name" value="2',5'-PHOSPHODIESTERASE 12"/>
    <property type="match status" value="1"/>
</dbReference>
<proteinExistence type="predicted"/>
<protein>
    <submittedName>
        <fullName evidence="4">Endo/exonuclease/phosphatase domain-containing protein</fullName>
    </submittedName>
</protein>
<organism evidence="3 4">
    <name type="scientific">Trichuris muris</name>
    <name type="common">Mouse whipworm</name>
    <dbReference type="NCBI Taxonomy" id="70415"/>
    <lineage>
        <taxon>Eukaryota</taxon>
        <taxon>Metazoa</taxon>
        <taxon>Ecdysozoa</taxon>
        <taxon>Nematoda</taxon>
        <taxon>Enoplea</taxon>
        <taxon>Dorylaimia</taxon>
        <taxon>Trichinellida</taxon>
        <taxon>Trichuridae</taxon>
        <taxon>Trichuris</taxon>
    </lineage>
</organism>
<dbReference type="Pfam" id="PF03372">
    <property type="entry name" value="Exo_endo_phos"/>
    <property type="match status" value="1"/>
</dbReference>
<dbReference type="InterPro" id="IPR050410">
    <property type="entry name" value="CCR4/nocturin_mRNA_transcr"/>
</dbReference>
<evidence type="ECO:0000259" key="1">
    <source>
        <dbReference type="Pfam" id="PF03372"/>
    </source>
</evidence>
<sequence>MVILTALTCTCATRLNSILQVVALEIAIMNLRSLENKSCCTSRFSYLKDVMLIVRQKLSHWMAMALSSSAVALQADKLRVRRMKQLNTELLDQSLLYVFDVENKLKLLLPFTSGEEKTEFVFLRERKTPAADTFTRMVIKINQLKKPKRKLQKKKKQDVANGELDNFIQSELTIKDVVVRDSVGNVVDSFSWSTEELFSQSKGYSISIGERMYRIVSEMPMVTKLKLECHPMVGLSVYPVFSLRNGNRSDCQFYWYTKGIEEEKKSSESTSPGKHVKFGHVLRGWTLRSRSCVFVPQQEDVGRELCVVCIPSNSAGIGLPRAYLCDQPVDRAPANVLWKERHDLCQSTPIPYEVIRLLSYNILADLYLDLKLPPEELYFKYCPIEYQRCGYRISLLMSEIPGYKADLLCLQEVDLRMFDKLWAPFLSEFNLCGTYQRKGGDVAEGLATFFNRDKFSLVKCENVVLSELVAARSPGFDYIDDCLRTNDEVLNLFMSRPQVLQVTVLSCSFKEDLVIVVGNTHLHSKSFDCHIRLLQTVVCMMHLENVLASVQSSFPDKHVSVLFCGDLNSTPEMSVHKLLTTGSVHSDDVDWKRGEFPSFVGVDLAMHLKMTCLSNSSTITNVTENFSACLDYVEVLFEHRGLPSASAPSDHIPLVMDVEALLDPCKS</sequence>
<dbReference type="GO" id="GO:0005739">
    <property type="term" value="C:mitochondrion"/>
    <property type="evidence" value="ECO:0007669"/>
    <property type="project" value="TreeGrafter"/>
</dbReference>
<dbReference type="STRING" id="70415.A0A5S6Q885"/>
<dbReference type="GO" id="GO:0000288">
    <property type="term" value="P:nuclear-transcribed mRNA catabolic process, deadenylation-dependent decay"/>
    <property type="evidence" value="ECO:0007669"/>
    <property type="project" value="TreeGrafter"/>
</dbReference>
<evidence type="ECO:0000259" key="2">
    <source>
        <dbReference type="Pfam" id="PF21171"/>
    </source>
</evidence>
<dbReference type="Proteomes" id="UP000046395">
    <property type="component" value="Unassembled WGS sequence"/>
</dbReference>
<reference evidence="4" key="1">
    <citation type="submission" date="2019-12" db="UniProtKB">
        <authorList>
            <consortium name="WormBaseParasite"/>
        </authorList>
    </citation>
    <scope>IDENTIFICATION</scope>
</reference>
<dbReference type="InterPro" id="IPR048821">
    <property type="entry name" value="PDE12-like_N"/>
</dbReference>